<proteinExistence type="inferred from homology"/>
<evidence type="ECO:0000256" key="2">
    <source>
        <dbReference type="SAM" id="MobiDB-lite"/>
    </source>
</evidence>
<dbReference type="PANTHER" id="PTHR48014">
    <property type="entry name" value="SERINE/THREONINE-PROTEIN KINASE FRAY2"/>
    <property type="match status" value="1"/>
</dbReference>
<dbReference type="SUPFAM" id="SSF56112">
    <property type="entry name" value="Protein kinase-like (PK-like)"/>
    <property type="match status" value="1"/>
</dbReference>
<dbReference type="GO" id="GO:0005524">
    <property type="term" value="F:ATP binding"/>
    <property type="evidence" value="ECO:0007669"/>
    <property type="project" value="InterPro"/>
</dbReference>
<dbReference type="InterPro" id="IPR016193">
    <property type="entry name" value="Cytidine_deaminase-like"/>
</dbReference>
<dbReference type="SUPFAM" id="SSF53927">
    <property type="entry name" value="Cytidine deaminase-like"/>
    <property type="match status" value="1"/>
</dbReference>
<feature type="compositionally biased region" description="Polar residues" evidence="2">
    <location>
        <begin position="165"/>
        <end position="176"/>
    </location>
</feature>
<dbReference type="InterPro" id="IPR011009">
    <property type="entry name" value="Kinase-like_dom_sf"/>
</dbReference>
<dbReference type="PROSITE" id="PS51747">
    <property type="entry name" value="CYT_DCMP_DEAMINASES_2"/>
    <property type="match status" value="1"/>
</dbReference>
<accession>A0A9Q0MG92</accession>
<feature type="domain" description="Protein kinase" evidence="3">
    <location>
        <begin position="111"/>
        <end position="472"/>
    </location>
</feature>
<gene>
    <name evidence="5" type="ORF">RDWZM_002377</name>
</gene>
<feature type="domain" description="CMP/dCMP-type deaminase" evidence="4">
    <location>
        <begin position="1"/>
        <end position="123"/>
    </location>
</feature>
<dbReference type="Gene3D" id="1.10.510.10">
    <property type="entry name" value="Transferase(Phosphotransferase) domain 1"/>
    <property type="match status" value="1"/>
</dbReference>
<dbReference type="PANTHER" id="PTHR48014:SF21">
    <property type="entry name" value="SERINE_THREONINE-PROTEIN KINASE FRAY2"/>
    <property type="match status" value="1"/>
</dbReference>
<protein>
    <submittedName>
        <fullName evidence="5">Uncharacterized protein</fullName>
    </submittedName>
</protein>
<comment type="similarity">
    <text evidence="1">Belongs to the protein kinase superfamily. STE Ser/Thr protein kinase family. STE20 subfamily.</text>
</comment>
<evidence type="ECO:0000256" key="1">
    <source>
        <dbReference type="ARBA" id="ARBA00008874"/>
    </source>
</evidence>
<sequence>MDQLEKKFIDLCYEEAEIGLVSGEVPVGCVFVFDDDNGQQKVIAKSHNRSNEFLSALHHAEFNCVQQVVNRFSSNYLEIFRKTTVIITLEPCIMCCRMLRMLQIKLVCFGARNDRFGGAGSVASIHNDSRIKCPSLNCLDGLDSNRSIQLLQRFYEQTNENVPNRTTTELKSLPENTNRDDYQLDSNPIQSSDHLFKATYKPMEFRCLVRINHQSESDLELLSNEVHINQFTNHPNLINIIRHFLLPDGLWYSIFPYSPFKSMDLICKPFGLPESLISIMLVDILNAVDYLHHNNIIHRAITGSHIVPFGDLNKSIKFVLTGLKYNYDMNDRNELQAFDYPRNADKILKCLSPEMLEQNIIGYNYKTDIYSIGILCCELANGIVPFDQMSPDCLLFYKIIGDTPRPLDSTCEEMKLFEEYANQVECTLQRRYRVYCKRKFSSEFQEFVNPSCLHGEQSRRMSAAELLEHCFIQANKQIINSHSSKLALLSQYLS</sequence>
<evidence type="ECO:0000313" key="6">
    <source>
        <dbReference type="Proteomes" id="UP001142055"/>
    </source>
</evidence>
<dbReference type="GO" id="GO:1902554">
    <property type="term" value="C:serine/threonine protein kinase complex"/>
    <property type="evidence" value="ECO:0007669"/>
    <property type="project" value="TreeGrafter"/>
</dbReference>
<dbReference type="Pfam" id="PF00383">
    <property type="entry name" value="dCMP_cyt_deam_1"/>
    <property type="match status" value="1"/>
</dbReference>
<comment type="caution">
    <text evidence="5">The sequence shown here is derived from an EMBL/GenBank/DDBJ whole genome shotgun (WGS) entry which is preliminary data.</text>
</comment>
<dbReference type="EMBL" id="JAPWDV010000001">
    <property type="protein sequence ID" value="KAJ6223832.1"/>
    <property type="molecule type" value="Genomic_DNA"/>
</dbReference>
<dbReference type="AlphaFoldDB" id="A0A9Q0MG92"/>
<dbReference type="GO" id="GO:0043539">
    <property type="term" value="F:protein serine/threonine kinase activator activity"/>
    <property type="evidence" value="ECO:0007669"/>
    <property type="project" value="InterPro"/>
</dbReference>
<dbReference type="Proteomes" id="UP001142055">
    <property type="component" value="Chromosome 1"/>
</dbReference>
<dbReference type="GO" id="GO:0006611">
    <property type="term" value="P:protein export from nucleus"/>
    <property type="evidence" value="ECO:0007669"/>
    <property type="project" value="TreeGrafter"/>
</dbReference>
<dbReference type="Pfam" id="PF00069">
    <property type="entry name" value="Pkinase"/>
    <property type="match status" value="1"/>
</dbReference>
<feature type="region of interest" description="Disordered" evidence="2">
    <location>
        <begin position="165"/>
        <end position="184"/>
    </location>
</feature>
<evidence type="ECO:0000313" key="5">
    <source>
        <dbReference type="EMBL" id="KAJ6223832.1"/>
    </source>
</evidence>
<dbReference type="CDD" id="cd01285">
    <property type="entry name" value="nucleoside_deaminase"/>
    <property type="match status" value="1"/>
</dbReference>
<evidence type="ECO:0000259" key="4">
    <source>
        <dbReference type="PROSITE" id="PS51747"/>
    </source>
</evidence>
<dbReference type="PROSITE" id="PS50011">
    <property type="entry name" value="PROTEIN_KINASE_DOM"/>
    <property type="match status" value="1"/>
</dbReference>
<organism evidence="5 6">
    <name type="scientific">Blomia tropicalis</name>
    <name type="common">Mite</name>
    <dbReference type="NCBI Taxonomy" id="40697"/>
    <lineage>
        <taxon>Eukaryota</taxon>
        <taxon>Metazoa</taxon>
        <taxon>Ecdysozoa</taxon>
        <taxon>Arthropoda</taxon>
        <taxon>Chelicerata</taxon>
        <taxon>Arachnida</taxon>
        <taxon>Acari</taxon>
        <taxon>Acariformes</taxon>
        <taxon>Sarcoptiformes</taxon>
        <taxon>Astigmata</taxon>
        <taxon>Glycyphagoidea</taxon>
        <taxon>Echimyopodidae</taxon>
        <taxon>Blomia</taxon>
    </lineage>
</organism>
<dbReference type="InterPro" id="IPR047173">
    <property type="entry name" value="STRAD_A/B-like"/>
</dbReference>
<dbReference type="InterPro" id="IPR000719">
    <property type="entry name" value="Prot_kinase_dom"/>
</dbReference>
<dbReference type="Gene3D" id="3.40.140.10">
    <property type="entry name" value="Cytidine Deaminase, domain 2"/>
    <property type="match status" value="1"/>
</dbReference>
<reference evidence="5" key="1">
    <citation type="submission" date="2022-12" db="EMBL/GenBank/DDBJ databases">
        <title>Genome assemblies of Blomia tropicalis.</title>
        <authorList>
            <person name="Cui Y."/>
        </authorList>
    </citation>
    <scope>NUCLEOTIDE SEQUENCE</scope>
    <source>
        <tissue evidence="5">Adult mites</tissue>
    </source>
</reference>
<name>A0A9Q0MG92_BLOTA</name>
<keyword evidence="6" id="KW-1185">Reference proteome</keyword>
<dbReference type="InterPro" id="IPR002125">
    <property type="entry name" value="CMP_dCMP_dom"/>
</dbReference>
<evidence type="ECO:0000259" key="3">
    <source>
        <dbReference type="PROSITE" id="PS50011"/>
    </source>
</evidence>
<dbReference type="GO" id="GO:0004672">
    <property type="term" value="F:protein kinase activity"/>
    <property type="evidence" value="ECO:0007669"/>
    <property type="project" value="InterPro"/>
</dbReference>